<reference evidence="1 2" key="2">
    <citation type="submission" date="2023-06" db="EMBL/GenBank/DDBJ databases">
        <title>Identification and characterization of horizontal gene transfer across gut microbiota members of farm animals based on homology search.</title>
        <authorList>
            <person name="Schwarzerova J."/>
            <person name="Nykrynova M."/>
            <person name="Jureckova K."/>
            <person name="Cejkova D."/>
            <person name="Rychlik I."/>
        </authorList>
    </citation>
    <scope>NUCLEOTIDE SEQUENCE [LARGE SCALE GENOMIC DNA]</scope>
    <source>
        <strain evidence="1 2">153_Feed</strain>
    </source>
</reference>
<name>A0ABT7V4R0_9ACTN</name>
<dbReference type="Proteomes" id="UP001529256">
    <property type="component" value="Unassembled WGS sequence"/>
</dbReference>
<gene>
    <name evidence="1" type="ORF">QUW25_07895</name>
</gene>
<evidence type="ECO:0000313" key="1">
    <source>
        <dbReference type="EMBL" id="MDM8271589.1"/>
    </source>
</evidence>
<dbReference type="RefSeq" id="WP_289511666.1">
    <property type="nucleotide sequence ID" value="NZ_JAUDEA010000012.1"/>
</dbReference>
<reference evidence="2" key="1">
    <citation type="submission" date="2023-06" db="EMBL/GenBank/DDBJ databases">
        <title>Identification and characterization of horizontal gene transfer across gut microbiota members of farm animals based on homology search.</title>
        <authorList>
            <person name="Zeman M."/>
            <person name="Kubasova T."/>
            <person name="Jahodarova E."/>
            <person name="Nykrynova M."/>
            <person name="Rychlik I."/>
        </authorList>
    </citation>
    <scope>NUCLEOTIDE SEQUENCE [LARGE SCALE GENOMIC DNA]</scope>
    <source>
        <strain evidence="2">153_Feed</strain>
    </source>
</reference>
<comment type="caution">
    <text evidence="1">The sequence shown here is derived from an EMBL/GenBank/DDBJ whole genome shotgun (WGS) entry which is preliminary data.</text>
</comment>
<accession>A0ABT7V4R0</accession>
<organism evidence="1 2">
    <name type="scientific">Thermophilibacter provencensis</name>
    <dbReference type="NCBI Taxonomy" id="1852386"/>
    <lineage>
        <taxon>Bacteria</taxon>
        <taxon>Bacillati</taxon>
        <taxon>Actinomycetota</taxon>
        <taxon>Coriobacteriia</taxon>
        <taxon>Coriobacteriales</taxon>
        <taxon>Atopobiaceae</taxon>
        <taxon>Thermophilibacter</taxon>
    </lineage>
</organism>
<proteinExistence type="predicted"/>
<protein>
    <submittedName>
        <fullName evidence="1">Uncharacterized protein</fullName>
    </submittedName>
</protein>
<sequence length="371" mass="40760">MLLSHTTALAVIRAQETRRTLEGQRRCDACVPGAAPSASDLEALLASAPFLSRLDAPIEVLVAATKGRSRIPGIASHVMSHPLLHNAAFEVAPGIRSVGPELLAVLMAPKLTELELIVLLSELLGTYAIAPQLEDGMITRRSPITTPERIAEFLDALGTYRGVAQVRRALGKACVRSASPRETKLSLRLGLKPQQGGQNFDVLSMNEPLEVVRIGNKMRKGVRKPDILLRAPGGATRGRRPLLGAAVEYDGRDHGTEEGHARDVGRHNEVTAIGLVEYVVTKKQYGDLEYMDGLADLIRRDLGLPRQRLTRAEAARRKRLRQELYEELEHIDGEHWDGLERQRARLAGEKNEGPGFNDDWDVVPVEAYGLD</sequence>
<evidence type="ECO:0000313" key="2">
    <source>
        <dbReference type="Proteomes" id="UP001529256"/>
    </source>
</evidence>
<keyword evidence="2" id="KW-1185">Reference proteome</keyword>
<reference evidence="1 2" key="3">
    <citation type="submission" date="2023-06" db="EMBL/GenBank/DDBJ databases">
        <authorList>
            <person name="Zeman M."/>
            <person name="Kubasova T."/>
            <person name="Jahodarova E."/>
            <person name="Nykrynova M."/>
            <person name="Rychlik I."/>
        </authorList>
    </citation>
    <scope>NUCLEOTIDE SEQUENCE [LARGE SCALE GENOMIC DNA]</scope>
    <source>
        <strain evidence="1 2">153_Feed</strain>
    </source>
</reference>
<dbReference type="EMBL" id="JAUDEA010000012">
    <property type="protein sequence ID" value="MDM8271589.1"/>
    <property type="molecule type" value="Genomic_DNA"/>
</dbReference>